<dbReference type="PANTHER" id="PTHR10903">
    <property type="entry name" value="GTPASE, IMAP FAMILY MEMBER-RELATED"/>
    <property type="match status" value="1"/>
</dbReference>
<reference evidence="6" key="1">
    <citation type="submission" date="2025-08" db="UniProtKB">
        <authorList>
            <consortium name="Ensembl"/>
        </authorList>
    </citation>
    <scope>IDENTIFICATION</scope>
</reference>
<protein>
    <recommendedName>
        <fullName evidence="5">AIG1-type G domain-containing protein</fullName>
    </recommendedName>
</protein>
<dbReference type="Ensembl" id="ENSSLUT00000036855.1">
    <property type="protein sequence ID" value="ENSSLUP00000035747.1"/>
    <property type="gene ID" value="ENSSLUG00000015953.1"/>
</dbReference>
<dbReference type="PROSITE" id="PS51720">
    <property type="entry name" value="G_AIG1"/>
    <property type="match status" value="1"/>
</dbReference>
<evidence type="ECO:0000256" key="3">
    <source>
        <dbReference type="ARBA" id="ARBA00023134"/>
    </source>
</evidence>
<keyword evidence="4" id="KW-1133">Transmembrane helix</keyword>
<evidence type="ECO:0000256" key="1">
    <source>
        <dbReference type="ARBA" id="ARBA00008535"/>
    </source>
</evidence>
<dbReference type="InterPro" id="IPR045058">
    <property type="entry name" value="GIMA/IAN/Toc"/>
</dbReference>
<keyword evidence="2" id="KW-0547">Nucleotide-binding</keyword>
<dbReference type="GeneTree" id="ENSGT01120000271858"/>
<dbReference type="Proteomes" id="UP000694568">
    <property type="component" value="Unplaced"/>
</dbReference>
<sequence>MSLLRIVLLGKVGDGRSFSGNTILGDELFHSKPSLSAVTQKCQKEMKKINNQNVVVVDTPGLLSTDKTEAQIMKKIKKSINLAKPGPHVFLIVLTVEDDYTKKEEDMVKSICATFGKNTMDYTMVLFNYGEELEVPIEEYIRDQKKLNKLIGSCEYGYHVFDKRPEQVPELLKKINDKVQEAGGRYYTAEMLQEAETALQQVQNAPEGGTQSKLAAIQTAVLSGMVVGCLFGYLAGEGQITSTIGAALGAVGGGLLCLAVAGIVILAKKKCKCSKTCCCLV</sequence>
<keyword evidence="7" id="KW-1185">Reference proteome</keyword>
<feature type="transmembrane region" description="Helical" evidence="4">
    <location>
        <begin position="240"/>
        <end position="266"/>
    </location>
</feature>
<proteinExistence type="inferred from homology"/>
<feature type="domain" description="AIG1-type G" evidence="5">
    <location>
        <begin position="1"/>
        <end position="196"/>
    </location>
</feature>
<comment type="similarity">
    <text evidence="1">Belongs to the TRAFAC class TrmE-Era-EngA-EngB-Septin-like GTPase superfamily. AIG1/Toc34/Toc159-like paraseptin GTPase family. IAN subfamily.</text>
</comment>
<evidence type="ECO:0000256" key="2">
    <source>
        <dbReference type="ARBA" id="ARBA00022741"/>
    </source>
</evidence>
<dbReference type="Gene3D" id="3.40.50.300">
    <property type="entry name" value="P-loop containing nucleotide triphosphate hydrolases"/>
    <property type="match status" value="1"/>
</dbReference>
<evidence type="ECO:0000313" key="7">
    <source>
        <dbReference type="Proteomes" id="UP000694568"/>
    </source>
</evidence>
<dbReference type="AlphaFoldDB" id="A0A8C9Z985"/>
<dbReference type="InterPro" id="IPR027417">
    <property type="entry name" value="P-loop_NTPase"/>
</dbReference>
<evidence type="ECO:0000259" key="5">
    <source>
        <dbReference type="PROSITE" id="PS51720"/>
    </source>
</evidence>
<name>A0A8C9Z985_SANLU</name>
<keyword evidence="4" id="KW-0812">Transmembrane</keyword>
<dbReference type="PANTHER" id="PTHR10903:SF170">
    <property type="entry name" value="GTPASE IMAP FAMILY MEMBER 7"/>
    <property type="match status" value="1"/>
</dbReference>
<evidence type="ECO:0000313" key="6">
    <source>
        <dbReference type="Ensembl" id="ENSSLUP00000035747.1"/>
    </source>
</evidence>
<dbReference type="InterPro" id="IPR006703">
    <property type="entry name" value="G_AIG1"/>
</dbReference>
<dbReference type="Pfam" id="PF04548">
    <property type="entry name" value="AIG1"/>
    <property type="match status" value="1"/>
</dbReference>
<keyword evidence="3" id="KW-0342">GTP-binding</keyword>
<reference evidence="6" key="2">
    <citation type="submission" date="2025-09" db="UniProtKB">
        <authorList>
            <consortium name="Ensembl"/>
        </authorList>
    </citation>
    <scope>IDENTIFICATION</scope>
</reference>
<keyword evidence="4" id="KW-0472">Membrane</keyword>
<dbReference type="GO" id="GO:0005525">
    <property type="term" value="F:GTP binding"/>
    <property type="evidence" value="ECO:0007669"/>
    <property type="project" value="UniProtKB-KW"/>
</dbReference>
<dbReference type="SUPFAM" id="SSF52540">
    <property type="entry name" value="P-loop containing nucleoside triphosphate hydrolases"/>
    <property type="match status" value="1"/>
</dbReference>
<dbReference type="FunFam" id="3.40.50.300:FF:000366">
    <property type="entry name" value="GTPase, IMAP family member 2"/>
    <property type="match status" value="1"/>
</dbReference>
<accession>A0A8C9Z985</accession>
<organism evidence="6 7">
    <name type="scientific">Sander lucioperca</name>
    <name type="common">Pike-perch</name>
    <name type="synonym">Perca lucioperca</name>
    <dbReference type="NCBI Taxonomy" id="283035"/>
    <lineage>
        <taxon>Eukaryota</taxon>
        <taxon>Metazoa</taxon>
        <taxon>Chordata</taxon>
        <taxon>Craniata</taxon>
        <taxon>Vertebrata</taxon>
        <taxon>Euteleostomi</taxon>
        <taxon>Actinopterygii</taxon>
        <taxon>Neopterygii</taxon>
        <taxon>Teleostei</taxon>
        <taxon>Neoteleostei</taxon>
        <taxon>Acanthomorphata</taxon>
        <taxon>Eupercaria</taxon>
        <taxon>Perciformes</taxon>
        <taxon>Percoidei</taxon>
        <taxon>Percidae</taxon>
        <taxon>Luciopercinae</taxon>
        <taxon>Sander</taxon>
    </lineage>
</organism>
<evidence type="ECO:0000256" key="4">
    <source>
        <dbReference type="SAM" id="Phobius"/>
    </source>
</evidence>